<protein>
    <submittedName>
        <fullName evidence="1">Uncharacterized protein</fullName>
    </submittedName>
</protein>
<reference evidence="1" key="1">
    <citation type="journal article" date="2021" name="Proc. Natl. Acad. Sci. U.S.A.">
        <title>A Catalog of Tens of Thousands of Viruses from Human Metagenomes Reveals Hidden Associations with Chronic Diseases.</title>
        <authorList>
            <person name="Tisza M.J."/>
            <person name="Buck C.B."/>
        </authorList>
    </citation>
    <scope>NUCLEOTIDE SEQUENCE</scope>
    <source>
        <strain evidence="1">Ct2m58</strain>
    </source>
</reference>
<evidence type="ECO:0000313" key="1">
    <source>
        <dbReference type="EMBL" id="DAF64311.1"/>
    </source>
</evidence>
<organism evidence="1">
    <name type="scientific">Podoviridae sp. ct2m58</name>
    <dbReference type="NCBI Taxonomy" id="2827721"/>
    <lineage>
        <taxon>Viruses</taxon>
        <taxon>Duplodnaviria</taxon>
        <taxon>Heunggongvirae</taxon>
        <taxon>Uroviricota</taxon>
        <taxon>Caudoviricetes</taxon>
    </lineage>
</organism>
<name>A0A8S5TMJ9_9CAUD</name>
<dbReference type="EMBL" id="BK032856">
    <property type="protein sequence ID" value="DAF64311.1"/>
    <property type="molecule type" value="Genomic_DNA"/>
</dbReference>
<proteinExistence type="predicted"/>
<sequence length="56" mass="6486">MAYADFYTILIFTEQDCIKYALAVANDVDGYEGIEFCRWLADLMGKNISVDWKKLI</sequence>
<accession>A0A8S5TMJ9</accession>